<dbReference type="OrthoDB" id="6512965at2759"/>
<organism evidence="1 2">
    <name type="scientific">Haemaphysalis longicornis</name>
    <name type="common">Bush tick</name>
    <dbReference type="NCBI Taxonomy" id="44386"/>
    <lineage>
        <taxon>Eukaryota</taxon>
        <taxon>Metazoa</taxon>
        <taxon>Ecdysozoa</taxon>
        <taxon>Arthropoda</taxon>
        <taxon>Chelicerata</taxon>
        <taxon>Arachnida</taxon>
        <taxon>Acari</taxon>
        <taxon>Parasitiformes</taxon>
        <taxon>Ixodida</taxon>
        <taxon>Ixodoidea</taxon>
        <taxon>Ixodidae</taxon>
        <taxon>Haemaphysalinae</taxon>
        <taxon>Haemaphysalis</taxon>
    </lineage>
</organism>
<evidence type="ECO:0000313" key="2">
    <source>
        <dbReference type="Proteomes" id="UP000821853"/>
    </source>
</evidence>
<dbReference type="VEuPathDB" id="VectorBase:HLOH_046993"/>
<accession>A0A9J6H984</accession>
<reference evidence="1 2" key="1">
    <citation type="journal article" date="2020" name="Cell">
        <title>Large-Scale Comparative Analyses of Tick Genomes Elucidate Their Genetic Diversity and Vector Capacities.</title>
        <authorList>
            <consortium name="Tick Genome and Microbiome Consortium (TIGMIC)"/>
            <person name="Jia N."/>
            <person name="Wang J."/>
            <person name="Shi W."/>
            <person name="Du L."/>
            <person name="Sun Y."/>
            <person name="Zhan W."/>
            <person name="Jiang J.F."/>
            <person name="Wang Q."/>
            <person name="Zhang B."/>
            <person name="Ji P."/>
            <person name="Bell-Sakyi L."/>
            <person name="Cui X.M."/>
            <person name="Yuan T.T."/>
            <person name="Jiang B.G."/>
            <person name="Yang W.F."/>
            <person name="Lam T.T."/>
            <person name="Chang Q.C."/>
            <person name="Ding S.J."/>
            <person name="Wang X.J."/>
            <person name="Zhu J.G."/>
            <person name="Ruan X.D."/>
            <person name="Zhao L."/>
            <person name="Wei J.T."/>
            <person name="Ye R.Z."/>
            <person name="Que T.C."/>
            <person name="Du C.H."/>
            <person name="Zhou Y.H."/>
            <person name="Cheng J.X."/>
            <person name="Dai P.F."/>
            <person name="Guo W.B."/>
            <person name="Han X.H."/>
            <person name="Huang E.J."/>
            <person name="Li L.F."/>
            <person name="Wei W."/>
            <person name="Gao Y.C."/>
            <person name="Liu J.Z."/>
            <person name="Shao H.Z."/>
            <person name="Wang X."/>
            <person name="Wang C.C."/>
            <person name="Yang T.C."/>
            <person name="Huo Q.B."/>
            <person name="Li W."/>
            <person name="Chen H.Y."/>
            <person name="Chen S.E."/>
            <person name="Zhou L.G."/>
            <person name="Ni X.B."/>
            <person name="Tian J.H."/>
            <person name="Sheng Y."/>
            <person name="Liu T."/>
            <person name="Pan Y.S."/>
            <person name="Xia L.Y."/>
            <person name="Li J."/>
            <person name="Zhao F."/>
            <person name="Cao W.C."/>
        </authorList>
    </citation>
    <scope>NUCLEOTIDE SEQUENCE [LARGE SCALE GENOMIC DNA]</scope>
    <source>
        <strain evidence="1">HaeL-2018</strain>
    </source>
</reference>
<evidence type="ECO:0000313" key="1">
    <source>
        <dbReference type="EMBL" id="KAH9383545.1"/>
    </source>
</evidence>
<sequence length="82" mass="9189">MVESYQAGDVFNADEMACSYQLLPDKTVHFEGEECKGGKKSKVRVTVLYCCNATGTEKKPRCMKNAVSLPCEYRANKQAWMA</sequence>
<gene>
    <name evidence="1" type="ORF">HPB48_025117</name>
</gene>
<dbReference type="AlphaFoldDB" id="A0A9J6H984"/>
<keyword evidence="2" id="KW-1185">Reference proteome</keyword>
<proteinExistence type="predicted"/>
<comment type="caution">
    <text evidence="1">The sequence shown here is derived from an EMBL/GenBank/DDBJ whole genome shotgun (WGS) entry which is preliminary data.</text>
</comment>
<dbReference type="Proteomes" id="UP000821853">
    <property type="component" value="Unassembled WGS sequence"/>
</dbReference>
<dbReference type="EMBL" id="JABSTR010001154">
    <property type="protein sequence ID" value="KAH9383545.1"/>
    <property type="molecule type" value="Genomic_DNA"/>
</dbReference>
<name>A0A9J6H984_HAELO</name>
<protein>
    <submittedName>
        <fullName evidence="1">Uncharacterized protein</fullName>
    </submittedName>
</protein>